<gene>
    <name evidence="1" type="ORF">LZ24_01311</name>
</gene>
<dbReference type="EMBL" id="VLLC01000008">
    <property type="protein sequence ID" value="TWI73223.1"/>
    <property type="molecule type" value="Genomic_DNA"/>
</dbReference>
<comment type="caution">
    <text evidence="1">The sequence shown here is derived from an EMBL/GenBank/DDBJ whole genome shotgun (WGS) entry which is preliminary data.</text>
</comment>
<organism evidence="1 2">
    <name type="scientific">Desulfobotulus alkaliphilus</name>
    <dbReference type="NCBI Taxonomy" id="622671"/>
    <lineage>
        <taxon>Bacteria</taxon>
        <taxon>Pseudomonadati</taxon>
        <taxon>Thermodesulfobacteriota</taxon>
        <taxon>Desulfobacteria</taxon>
        <taxon>Desulfobacterales</taxon>
        <taxon>Desulfobacteraceae</taxon>
        <taxon>Desulfobotulus</taxon>
    </lineage>
</organism>
<dbReference type="AlphaFoldDB" id="A0A562RWE3"/>
<proteinExistence type="predicted"/>
<reference evidence="1 2" key="1">
    <citation type="submission" date="2019-07" db="EMBL/GenBank/DDBJ databases">
        <title>Genome sequencing of 100 strains of the haloalkaliphilic chemolithoautotrophic sulfur-oxidizing bacterium Thioalkalivibrio.</title>
        <authorList>
            <person name="Muyzer G."/>
        </authorList>
    </citation>
    <scope>NUCLEOTIDE SEQUENCE [LARGE SCALE GENOMIC DNA]</scope>
    <source>
        <strain evidence="1 2">ASO4-4</strain>
    </source>
</reference>
<name>A0A562RWE3_9BACT</name>
<evidence type="ECO:0000313" key="2">
    <source>
        <dbReference type="Proteomes" id="UP000318307"/>
    </source>
</evidence>
<sequence length="275" mass="30871">MKETLFLPWRIIVTFRESLLKKIALDKLVLRIKKSLSPDAEKLDKESLRLLMAESSYLPRTVRDMDVYIWEEAGALPDIVVADRGLGRYRSSLEDVAMRKSPTIKEMISFTNARKILSDADVLVSSKADTLDHLHSHCLERLDLSFTLKDIEAIADEGALALEIRDEEGVKTALMLFAELLGLSSGPAAWREPGWLLYGLQEKEGDKKTVRGLTAFCGQDFRIFRISGPLIPGVEETETIVKKLFTGKKKGDQEGKAVFTALFETFSAYQPKTSD</sequence>
<protein>
    <submittedName>
        <fullName evidence="1">Uncharacterized protein</fullName>
    </submittedName>
</protein>
<keyword evidence="2" id="KW-1185">Reference proteome</keyword>
<evidence type="ECO:0000313" key="1">
    <source>
        <dbReference type="EMBL" id="TWI73223.1"/>
    </source>
</evidence>
<dbReference type="Proteomes" id="UP000318307">
    <property type="component" value="Unassembled WGS sequence"/>
</dbReference>
<accession>A0A562RWE3</accession>